<dbReference type="EMBL" id="CP099587">
    <property type="protein sequence ID" value="USS44705.1"/>
    <property type="molecule type" value="Genomic_DNA"/>
</dbReference>
<feature type="region of interest" description="Disordered" evidence="1">
    <location>
        <begin position="1"/>
        <end position="21"/>
    </location>
</feature>
<organism evidence="3 5">
    <name type="scientific">Burkholderia glumae</name>
    <name type="common">Pseudomonas glumae</name>
    <dbReference type="NCBI Taxonomy" id="337"/>
    <lineage>
        <taxon>Bacteria</taxon>
        <taxon>Pseudomonadati</taxon>
        <taxon>Pseudomonadota</taxon>
        <taxon>Betaproteobacteria</taxon>
        <taxon>Burkholderiales</taxon>
        <taxon>Burkholderiaceae</taxon>
        <taxon>Burkholderia</taxon>
    </lineage>
</organism>
<accession>A0AAP9Y5B3</accession>
<dbReference type="Proteomes" id="UP000594892">
    <property type="component" value="Chromosome 2"/>
</dbReference>
<evidence type="ECO:0000313" key="3">
    <source>
        <dbReference type="EMBL" id="QPQ93617.1"/>
    </source>
</evidence>
<name>A0AAP9Y5B3_BURGL</name>
<keyword evidence="2" id="KW-0812">Transmembrane</keyword>
<reference evidence="3 5" key="1">
    <citation type="submission" date="2020-12" db="EMBL/GenBank/DDBJ databases">
        <title>FDA dAtabase for Regulatory Grade micrObial Sequences (FDA-ARGOS): Supporting development and validation of Infectious Disease Dx tests.</title>
        <authorList>
            <person name="Minogue T."/>
            <person name="Wolcott M."/>
            <person name="Wasieloski L."/>
            <person name="Aguilar W."/>
            <person name="Moore D."/>
            <person name="Jaissle J."/>
            <person name="Tallon L."/>
            <person name="Sadzewicz L."/>
            <person name="Zhao X."/>
            <person name="Boylan J."/>
            <person name="Ott S."/>
            <person name="Bowen H."/>
            <person name="Vavikolanu K."/>
            <person name="Mehta A."/>
            <person name="Aluvathingal J."/>
            <person name="Nadendla S."/>
            <person name="Yan Y."/>
            <person name="Sichtig H."/>
        </authorList>
    </citation>
    <scope>NUCLEOTIDE SEQUENCE [LARGE SCALE GENOMIC DNA]</scope>
    <source>
        <strain evidence="3 5">FDAARGOS_949</strain>
    </source>
</reference>
<keyword evidence="2" id="KW-0472">Membrane</keyword>
<protein>
    <submittedName>
        <fullName evidence="3">Uncharacterized protein</fullName>
    </submittedName>
</protein>
<dbReference type="RefSeq" id="WP_035980218.1">
    <property type="nucleotide sequence ID" value="NZ_CP021074.1"/>
</dbReference>
<dbReference type="Proteomes" id="UP001056386">
    <property type="component" value="Chromosome 1"/>
</dbReference>
<gene>
    <name evidence="3" type="ORF">I6H06_15425</name>
    <name evidence="4" type="ORF">NFI99_24070</name>
</gene>
<reference evidence="4" key="2">
    <citation type="submission" date="2022-06" db="EMBL/GenBank/DDBJ databases">
        <title>Draft genome sequence of Burkholderia glumae strain GR20004 isolated from rice panicle showing bacterial panicle blight.</title>
        <authorList>
            <person name="Choi S.Y."/>
            <person name="Lee Y.H."/>
        </authorList>
    </citation>
    <scope>NUCLEOTIDE SEQUENCE</scope>
    <source>
        <strain evidence="4">GR20004</strain>
    </source>
</reference>
<keyword evidence="2" id="KW-1133">Transmembrane helix</keyword>
<dbReference type="EMBL" id="CP065601">
    <property type="protein sequence ID" value="QPQ93617.1"/>
    <property type="molecule type" value="Genomic_DNA"/>
</dbReference>
<proteinExistence type="predicted"/>
<evidence type="ECO:0000313" key="6">
    <source>
        <dbReference type="Proteomes" id="UP001056386"/>
    </source>
</evidence>
<dbReference type="GeneID" id="45697894"/>
<feature type="transmembrane region" description="Helical" evidence="2">
    <location>
        <begin position="21"/>
        <end position="41"/>
    </location>
</feature>
<keyword evidence="6" id="KW-1185">Reference proteome</keyword>
<sequence length="76" mass="7685">MTGEPGVPRTRAGGAKRQGGGRLRAAAVCFLIATIASVRGFGADQVATGAVMAARIVSVAGWAACLALFVSAVRRR</sequence>
<evidence type="ECO:0000256" key="1">
    <source>
        <dbReference type="SAM" id="MobiDB-lite"/>
    </source>
</evidence>
<feature type="transmembrane region" description="Helical" evidence="2">
    <location>
        <begin position="53"/>
        <end position="73"/>
    </location>
</feature>
<evidence type="ECO:0000256" key="2">
    <source>
        <dbReference type="SAM" id="Phobius"/>
    </source>
</evidence>
<dbReference type="AlphaFoldDB" id="A0AAP9Y5B3"/>
<evidence type="ECO:0000313" key="4">
    <source>
        <dbReference type="EMBL" id="USS44705.1"/>
    </source>
</evidence>
<evidence type="ECO:0000313" key="5">
    <source>
        <dbReference type="Proteomes" id="UP000594892"/>
    </source>
</evidence>